<dbReference type="AlphaFoldDB" id="A0A3N0Y852"/>
<evidence type="ECO:0000313" key="1">
    <source>
        <dbReference type="EMBL" id="ROL42395.1"/>
    </source>
</evidence>
<evidence type="ECO:0000313" key="2">
    <source>
        <dbReference type="Proteomes" id="UP000281406"/>
    </source>
</evidence>
<accession>A0A3N0Y852</accession>
<organism evidence="1 2">
    <name type="scientific">Anabarilius grahami</name>
    <name type="common">Kanglang fish</name>
    <name type="synonym">Barilius grahami</name>
    <dbReference type="NCBI Taxonomy" id="495550"/>
    <lineage>
        <taxon>Eukaryota</taxon>
        <taxon>Metazoa</taxon>
        <taxon>Chordata</taxon>
        <taxon>Craniata</taxon>
        <taxon>Vertebrata</taxon>
        <taxon>Euteleostomi</taxon>
        <taxon>Actinopterygii</taxon>
        <taxon>Neopterygii</taxon>
        <taxon>Teleostei</taxon>
        <taxon>Ostariophysi</taxon>
        <taxon>Cypriniformes</taxon>
        <taxon>Xenocyprididae</taxon>
        <taxon>Xenocypridinae</taxon>
        <taxon>Xenocypridinae incertae sedis</taxon>
        <taxon>Anabarilius</taxon>
    </lineage>
</organism>
<keyword evidence="2" id="KW-1185">Reference proteome</keyword>
<dbReference type="Proteomes" id="UP000281406">
    <property type="component" value="Unassembled WGS sequence"/>
</dbReference>
<gene>
    <name evidence="1" type="ORF">DPX16_8085</name>
</gene>
<name>A0A3N0Y852_ANAGA</name>
<proteinExistence type="predicted"/>
<sequence>MDDGDPWRMVIGEWCPSSEPKLRTTDINHILIYSSRQTTSDTATSTSPPVTYRWILSRCNSFTVQGDLIARDRERVLLLFVIQRDSTYPAFTNFLEERHQTLGVKHVRVELHSPAPEYIISPQCINELRYIGAETREEGGTCCRKALAAEGIAVLRSSGSAGVKTARGCPRRWYWSLVKGGTETRMPCSWDEVGWLPFWRERRSAVVCRGPKPTTVRH</sequence>
<dbReference type="EMBL" id="RJVU01049641">
    <property type="protein sequence ID" value="ROL42395.1"/>
    <property type="molecule type" value="Genomic_DNA"/>
</dbReference>
<comment type="caution">
    <text evidence="1">The sequence shown here is derived from an EMBL/GenBank/DDBJ whole genome shotgun (WGS) entry which is preliminary data.</text>
</comment>
<reference evidence="1 2" key="1">
    <citation type="submission" date="2018-10" db="EMBL/GenBank/DDBJ databases">
        <title>Genome assembly for a Yunnan-Guizhou Plateau 3E fish, Anabarilius grahami (Regan), and its evolutionary and genetic applications.</title>
        <authorList>
            <person name="Jiang W."/>
        </authorList>
    </citation>
    <scope>NUCLEOTIDE SEQUENCE [LARGE SCALE GENOMIC DNA]</scope>
    <source>
        <strain evidence="1">AG-KIZ</strain>
        <tissue evidence="1">Muscle</tissue>
    </source>
</reference>
<protein>
    <submittedName>
        <fullName evidence="1">Uncharacterized protein</fullName>
    </submittedName>
</protein>